<protein>
    <submittedName>
        <fullName evidence="1">Uncharacterized protein</fullName>
    </submittedName>
</protein>
<evidence type="ECO:0000313" key="1">
    <source>
        <dbReference type="EMBL" id="SVC60567.1"/>
    </source>
</evidence>
<feature type="non-terminal residue" evidence="1">
    <location>
        <position position="1"/>
    </location>
</feature>
<dbReference type="EMBL" id="UINC01100478">
    <property type="protein sequence ID" value="SVC60567.1"/>
    <property type="molecule type" value="Genomic_DNA"/>
</dbReference>
<dbReference type="AlphaFoldDB" id="A0A382NJT6"/>
<proteinExistence type="predicted"/>
<reference evidence="1" key="1">
    <citation type="submission" date="2018-05" db="EMBL/GenBank/DDBJ databases">
        <authorList>
            <person name="Lanie J.A."/>
            <person name="Ng W.-L."/>
            <person name="Kazmierczak K.M."/>
            <person name="Andrzejewski T.M."/>
            <person name="Davidsen T.M."/>
            <person name="Wayne K.J."/>
            <person name="Tettelin H."/>
            <person name="Glass J.I."/>
            <person name="Rusch D."/>
            <person name="Podicherti R."/>
            <person name="Tsui H.-C.T."/>
            <person name="Winkler M.E."/>
        </authorList>
    </citation>
    <scope>NUCLEOTIDE SEQUENCE</scope>
</reference>
<name>A0A382NJT6_9ZZZZ</name>
<gene>
    <name evidence="1" type="ORF">METZ01_LOCUS313421</name>
</gene>
<sequence>QDNPKYLFYRKIHKEKLHLNVNA</sequence>
<organism evidence="1">
    <name type="scientific">marine metagenome</name>
    <dbReference type="NCBI Taxonomy" id="408172"/>
    <lineage>
        <taxon>unclassified sequences</taxon>
        <taxon>metagenomes</taxon>
        <taxon>ecological metagenomes</taxon>
    </lineage>
</organism>
<accession>A0A382NJT6</accession>